<comment type="caution">
    <text evidence="1">The sequence shown here is derived from an EMBL/GenBank/DDBJ whole genome shotgun (WGS) entry which is preliminary data.</text>
</comment>
<gene>
    <name evidence="1" type="ORF">ACFQS3_02425</name>
</gene>
<organism evidence="1 2">
    <name type="scientific">Glycomyces mayteni</name>
    <dbReference type="NCBI Taxonomy" id="543887"/>
    <lineage>
        <taxon>Bacteria</taxon>
        <taxon>Bacillati</taxon>
        <taxon>Actinomycetota</taxon>
        <taxon>Actinomycetes</taxon>
        <taxon>Glycomycetales</taxon>
        <taxon>Glycomycetaceae</taxon>
        <taxon>Glycomyces</taxon>
    </lineage>
</organism>
<dbReference type="Proteomes" id="UP001596470">
    <property type="component" value="Unassembled WGS sequence"/>
</dbReference>
<name>A0ABW2D3E6_9ACTN</name>
<accession>A0ABW2D3E6</accession>
<evidence type="ECO:0000313" key="2">
    <source>
        <dbReference type="Proteomes" id="UP001596470"/>
    </source>
</evidence>
<sequence length="193" mass="21963">MNHSEEYLKRIAPDIKKAAEKVSAQFGSLEYDEIYQNLWEWVLRESYELTPSDEGGAAVRFLVQAGQRMCGKELAEKNPRQDAYFYSPKKVRELLDRGALCYIDGDIAGRSDMLTAYQTLDRDEQGSIVRAFLENGDEHKKPGAAAMALKRAVDKLAMEMNRIGENRSEWHKDRAVTGFTGSRKLVNTKSETY</sequence>
<dbReference type="RefSeq" id="WP_382353336.1">
    <property type="nucleotide sequence ID" value="NZ_JBHMBP010000004.1"/>
</dbReference>
<keyword evidence="2" id="KW-1185">Reference proteome</keyword>
<reference evidence="2" key="1">
    <citation type="journal article" date="2019" name="Int. J. Syst. Evol. Microbiol.">
        <title>The Global Catalogue of Microorganisms (GCM) 10K type strain sequencing project: providing services to taxonomists for standard genome sequencing and annotation.</title>
        <authorList>
            <consortium name="The Broad Institute Genomics Platform"/>
            <consortium name="The Broad Institute Genome Sequencing Center for Infectious Disease"/>
            <person name="Wu L."/>
            <person name="Ma J."/>
        </authorList>
    </citation>
    <scope>NUCLEOTIDE SEQUENCE [LARGE SCALE GENOMIC DNA]</scope>
    <source>
        <strain evidence="2">KACC 12634</strain>
    </source>
</reference>
<dbReference type="EMBL" id="JBHSYS010000001">
    <property type="protein sequence ID" value="MFC6956046.1"/>
    <property type="molecule type" value="Genomic_DNA"/>
</dbReference>
<protein>
    <submittedName>
        <fullName evidence="1">Uncharacterized protein</fullName>
    </submittedName>
</protein>
<proteinExistence type="predicted"/>
<evidence type="ECO:0000313" key="1">
    <source>
        <dbReference type="EMBL" id="MFC6956046.1"/>
    </source>
</evidence>